<evidence type="ECO:0000313" key="7">
    <source>
        <dbReference type="EMBL" id="MCY7009010.1"/>
    </source>
</evidence>
<dbReference type="PROSITE" id="PS00428">
    <property type="entry name" value="FTSW_RODA_SPOVE"/>
    <property type="match status" value="1"/>
</dbReference>
<gene>
    <name evidence="7" type="ORF">OCK72_10275</name>
</gene>
<feature type="transmembrane region" description="Helical" evidence="6">
    <location>
        <begin position="325"/>
        <end position="345"/>
    </location>
</feature>
<feature type="transmembrane region" description="Helical" evidence="6">
    <location>
        <begin position="44"/>
        <end position="63"/>
    </location>
</feature>
<dbReference type="Proteomes" id="UP001062738">
    <property type="component" value="Unassembled WGS sequence"/>
</dbReference>
<accession>A0ABT4DK78</accession>
<dbReference type="RefSeq" id="WP_265152738.1">
    <property type="nucleotide sequence ID" value="NZ_JAOXXL010000039.1"/>
</dbReference>
<dbReference type="InterPro" id="IPR018365">
    <property type="entry name" value="Cell_cycle_FtsW-rel_CS"/>
</dbReference>
<comment type="caution">
    <text evidence="7">The sequence shown here is derived from an EMBL/GenBank/DDBJ whole genome shotgun (WGS) entry which is preliminary data.</text>
</comment>
<dbReference type="PANTHER" id="PTHR30474">
    <property type="entry name" value="CELL CYCLE PROTEIN"/>
    <property type="match status" value="1"/>
</dbReference>
<proteinExistence type="predicted"/>
<sequence length="417" mass="46668">MKKDLVIDDDIVKNKTLYKKVNDIKKERENEKEKDLISRRKNNIISFFMILIIIGGINFFSSISRFDNARMLEKGVKQISILVISLFIFYMTSRTKIGDIIYKIVSKPAFRIFILVSSLIIFCVIAYTPSESLFPTINGGKGWVHIGPMSIQVPEIFKVPFIIVLASIFARGKDDKKKISYWGNFKAAFFYTIIFAIVITVCLKDMGTAIHYIMIACFMIFLSDIPNKVVFPAFFGGIAFIPVILYSVLHNSSGYKQHRVKVFLDGILHSNYDREEAYQIYQSLLAFGTGGVLGKGFGNGVQKYNYIPEVETDFAIATYAEETGFIGMVILLFLFFSLFVLIMSVANNAKNYFSKYLVGGIAGYFITQVIINIGVAIGLIPVFGIPLPFISSGGSSLLAISIAMGLVIYVNNTQTSK</sequence>
<feature type="transmembrane region" description="Helical" evidence="6">
    <location>
        <begin position="181"/>
        <end position="200"/>
    </location>
</feature>
<dbReference type="EMBL" id="JAOXXL010000039">
    <property type="protein sequence ID" value="MCY7009010.1"/>
    <property type="molecule type" value="Genomic_DNA"/>
</dbReference>
<feature type="transmembrane region" description="Helical" evidence="6">
    <location>
        <begin position="389"/>
        <end position="410"/>
    </location>
</feature>
<evidence type="ECO:0000256" key="1">
    <source>
        <dbReference type="ARBA" id="ARBA00004141"/>
    </source>
</evidence>
<name>A0ABT4DK78_FUSSI</name>
<keyword evidence="5 6" id="KW-0472">Membrane</keyword>
<evidence type="ECO:0000256" key="3">
    <source>
        <dbReference type="ARBA" id="ARBA00022960"/>
    </source>
</evidence>
<evidence type="ECO:0000256" key="4">
    <source>
        <dbReference type="ARBA" id="ARBA00022989"/>
    </source>
</evidence>
<protein>
    <submittedName>
        <fullName evidence="7">FtsW/RodA/SpoVE family cell cycle protein</fullName>
    </submittedName>
</protein>
<comment type="subcellular location">
    <subcellularLocation>
        <location evidence="1">Membrane</location>
        <topology evidence="1">Multi-pass membrane protein</topology>
    </subcellularLocation>
</comment>
<keyword evidence="4 6" id="KW-1133">Transmembrane helix</keyword>
<keyword evidence="8" id="KW-1185">Reference proteome</keyword>
<dbReference type="PANTHER" id="PTHR30474:SF1">
    <property type="entry name" value="PEPTIDOGLYCAN GLYCOSYLTRANSFERASE MRDB"/>
    <property type="match status" value="1"/>
</dbReference>
<feature type="transmembrane region" description="Helical" evidence="6">
    <location>
        <begin position="112"/>
        <end position="129"/>
    </location>
</feature>
<feature type="transmembrane region" description="Helical" evidence="6">
    <location>
        <begin position="357"/>
        <end position="383"/>
    </location>
</feature>
<feature type="transmembrane region" description="Helical" evidence="6">
    <location>
        <begin position="149"/>
        <end position="169"/>
    </location>
</feature>
<dbReference type="InterPro" id="IPR001182">
    <property type="entry name" value="FtsW/RodA"/>
</dbReference>
<reference evidence="7" key="1">
    <citation type="submission" date="2022-09" db="EMBL/GenBank/DDBJ databases">
        <authorList>
            <person name="Zoaiter M."/>
        </authorList>
    </citation>
    <scope>NUCLEOTIDE SEQUENCE</scope>
    <source>
        <strain evidence="7">DSM 19848</strain>
    </source>
</reference>
<evidence type="ECO:0000256" key="6">
    <source>
        <dbReference type="SAM" id="Phobius"/>
    </source>
</evidence>
<feature type="transmembrane region" description="Helical" evidence="6">
    <location>
        <begin position="206"/>
        <end position="222"/>
    </location>
</feature>
<dbReference type="Pfam" id="PF01098">
    <property type="entry name" value="FTSW_RODA_SPOVE"/>
    <property type="match status" value="1"/>
</dbReference>
<feature type="transmembrane region" description="Helical" evidence="6">
    <location>
        <begin position="75"/>
        <end position="92"/>
    </location>
</feature>
<organism evidence="7 8">
    <name type="scientific">Fusobacterium simiae</name>
    <dbReference type="NCBI Taxonomy" id="855"/>
    <lineage>
        <taxon>Bacteria</taxon>
        <taxon>Fusobacteriati</taxon>
        <taxon>Fusobacteriota</taxon>
        <taxon>Fusobacteriia</taxon>
        <taxon>Fusobacteriales</taxon>
        <taxon>Fusobacteriaceae</taxon>
        <taxon>Fusobacterium</taxon>
    </lineage>
</organism>
<keyword evidence="3" id="KW-0133">Cell shape</keyword>
<evidence type="ECO:0000256" key="5">
    <source>
        <dbReference type="ARBA" id="ARBA00023136"/>
    </source>
</evidence>
<evidence type="ECO:0000256" key="2">
    <source>
        <dbReference type="ARBA" id="ARBA00022692"/>
    </source>
</evidence>
<feature type="transmembrane region" description="Helical" evidence="6">
    <location>
        <begin position="229"/>
        <end position="249"/>
    </location>
</feature>
<evidence type="ECO:0000313" key="8">
    <source>
        <dbReference type="Proteomes" id="UP001062738"/>
    </source>
</evidence>
<keyword evidence="2 6" id="KW-0812">Transmembrane</keyword>